<dbReference type="Proteomes" id="UP000646053">
    <property type="component" value="Unassembled WGS sequence"/>
</dbReference>
<evidence type="ECO:0000313" key="2">
    <source>
        <dbReference type="Proteomes" id="UP000646053"/>
    </source>
</evidence>
<evidence type="ECO:0000313" key="1">
    <source>
        <dbReference type="EMBL" id="NDJ19405.1"/>
    </source>
</evidence>
<organism evidence="1 2">
    <name type="scientific">Myxacorys almedinensis A</name>
    <dbReference type="NCBI Taxonomy" id="2690445"/>
    <lineage>
        <taxon>Bacteria</taxon>
        <taxon>Bacillati</taxon>
        <taxon>Cyanobacteriota</taxon>
        <taxon>Cyanophyceae</taxon>
        <taxon>Leptolyngbyales</taxon>
        <taxon>Leptolyngbyaceae</taxon>
        <taxon>Myxacorys</taxon>
        <taxon>Myxacorys almedinensis</taxon>
    </lineage>
</organism>
<comment type="caution">
    <text evidence="1">The sequence shown here is derived from an EMBL/GenBank/DDBJ whole genome shotgun (WGS) entry which is preliminary data.</text>
</comment>
<dbReference type="EMBL" id="WVIE01000029">
    <property type="protein sequence ID" value="NDJ19405.1"/>
    <property type="molecule type" value="Genomic_DNA"/>
</dbReference>
<proteinExistence type="predicted"/>
<reference evidence="1" key="1">
    <citation type="submission" date="2019-12" db="EMBL/GenBank/DDBJ databases">
        <title>High-Quality draft genome sequences of three cyanobacteria isolated from the limestone walls of the Old Cathedral of Coimbra.</title>
        <authorList>
            <person name="Tiago I."/>
            <person name="Soares F."/>
            <person name="Portugal A."/>
        </authorList>
    </citation>
    <scope>NUCLEOTIDE SEQUENCE</scope>
    <source>
        <strain evidence="1">A</strain>
    </source>
</reference>
<dbReference type="AlphaFoldDB" id="A0A8J7Z4W2"/>
<name>A0A8J7Z4W2_9CYAN</name>
<accession>A0A8J7Z4W2</accession>
<protein>
    <submittedName>
        <fullName evidence="1">Uncharacterized protein</fullName>
    </submittedName>
</protein>
<gene>
    <name evidence="1" type="ORF">GS601_19285</name>
</gene>
<keyword evidence="2" id="KW-1185">Reference proteome</keyword>
<sequence length="63" mass="7117">MDEWMGGWVISLYPFTPLPPQLKVDNLLGLRIGQAVARVEYAAHFSEAKVFIPPAFYLRSDPP</sequence>